<dbReference type="Proteomes" id="UP000663193">
    <property type="component" value="Chromosome 15"/>
</dbReference>
<reference evidence="3" key="1">
    <citation type="journal article" date="2021" name="BMC Genomics">
        <title>Chromosome-level genome assembly and manually-curated proteome of model necrotroph Parastagonospora nodorum Sn15 reveals a genome-wide trove of candidate effector homologs, and redundancy of virulence-related functions within an accessory chromosome.</title>
        <authorList>
            <person name="Bertazzoni S."/>
            <person name="Jones D.A.B."/>
            <person name="Phan H.T."/>
            <person name="Tan K.-C."/>
            <person name="Hane J.K."/>
        </authorList>
    </citation>
    <scope>NUCLEOTIDE SEQUENCE [LARGE SCALE GENOMIC DNA]</scope>
    <source>
        <strain evidence="3">SN15 / ATCC MYA-4574 / FGSC 10173)</strain>
    </source>
</reference>
<feature type="chain" id="PRO_5030759069" description="Secreted protein" evidence="1">
    <location>
        <begin position="26"/>
        <end position="98"/>
    </location>
</feature>
<feature type="signal peptide" evidence="1">
    <location>
        <begin position="1"/>
        <end position="25"/>
    </location>
</feature>
<evidence type="ECO:0000313" key="2">
    <source>
        <dbReference type="EMBL" id="QRD03558.1"/>
    </source>
</evidence>
<dbReference type="VEuPathDB" id="FungiDB:JI435_306980"/>
<keyword evidence="1" id="KW-0732">Signal</keyword>
<accession>A0A7U2I832</accession>
<organism evidence="2 3">
    <name type="scientific">Phaeosphaeria nodorum (strain SN15 / ATCC MYA-4574 / FGSC 10173)</name>
    <name type="common">Glume blotch fungus</name>
    <name type="synonym">Parastagonospora nodorum</name>
    <dbReference type="NCBI Taxonomy" id="321614"/>
    <lineage>
        <taxon>Eukaryota</taxon>
        <taxon>Fungi</taxon>
        <taxon>Dikarya</taxon>
        <taxon>Ascomycota</taxon>
        <taxon>Pezizomycotina</taxon>
        <taxon>Dothideomycetes</taxon>
        <taxon>Pleosporomycetidae</taxon>
        <taxon>Pleosporales</taxon>
        <taxon>Pleosporineae</taxon>
        <taxon>Phaeosphaeriaceae</taxon>
        <taxon>Parastagonospora</taxon>
    </lineage>
</organism>
<name>A0A7U2I832_PHANO</name>
<protein>
    <recommendedName>
        <fullName evidence="4">Secreted protein</fullName>
    </recommendedName>
</protein>
<sequence>MSSSSCCGLRACCCLFLSLLDVVMRIHLRPSVGRLTPHFSATSLSVYRSSGLRESKSAIASLIGAMVVERRSKRRKSKFGICRLCVAHWLVHRSWHHE</sequence>
<dbReference type="AlphaFoldDB" id="A0A7U2I832"/>
<evidence type="ECO:0000313" key="3">
    <source>
        <dbReference type="Proteomes" id="UP000663193"/>
    </source>
</evidence>
<proteinExistence type="predicted"/>
<evidence type="ECO:0008006" key="4">
    <source>
        <dbReference type="Google" id="ProtNLM"/>
    </source>
</evidence>
<dbReference type="EMBL" id="CP069037">
    <property type="protein sequence ID" value="QRD03558.1"/>
    <property type="molecule type" value="Genomic_DNA"/>
</dbReference>
<evidence type="ECO:0000256" key="1">
    <source>
        <dbReference type="SAM" id="SignalP"/>
    </source>
</evidence>
<keyword evidence="3" id="KW-1185">Reference proteome</keyword>
<gene>
    <name evidence="2" type="ORF">JI435_306980</name>
</gene>